<organism evidence="1 2">
    <name type="scientific">Chromobacterium piscinae</name>
    <dbReference type="NCBI Taxonomy" id="686831"/>
    <lineage>
        <taxon>Bacteria</taxon>
        <taxon>Pseudomonadati</taxon>
        <taxon>Pseudomonadota</taxon>
        <taxon>Betaproteobacteria</taxon>
        <taxon>Neisseriales</taxon>
        <taxon>Chromobacteriaceae</taxon>
        <taxon>Chromobacterium</taxon>
    </lineage>
</organism>
<proteinExistence type="predicted"/>
<protein>
    <submittedName>
        <fullName evidence="1">Uncharacterized protein</fullName>
    </submittedName>
</protein>
<reference evidence="1 2" key="1">
    <citation type="submission" date="2024-05" db="EMBL/GenBank/DDBJ databases">
        <authorList>
            <person name="De Oliveira J.P."/>
            <person name="Noriler S.A."/>
            <person name="De Oliveira A.G."/>
            <person name="Sipoli D.S."/>
        </authorList>
    </citation>
    <scope>NUCLEOTIDE SEQUENCE [LARGE SCALE GENOMIC DNA]</scope>
    <source>
        <strain evidence="1 2">LABIM186</strain>
    </source>
</reference>
<dbReference type="Proteomes" id="UP001438292">
    <property type="component" value="Unassembled WGS sequence"/>
</dbReference>
<dbReference type="RefSeq" id="WP_166441160.1">
    <property type="nucleotide sequence ID" value="NZ_CP197095.1"/>
</dbReference>
<evidence type="ECO:0000313" key="2">
    <source>
        <dbReference type="Proteomes" id="UP001438292"/>
    </source>
</evidence>
<gene>
    <name evidence="1" type="ORF">ABH309_18150</name>
</gene>
<comment type="caution">
    <text evidence="1">The sequence shown here is derived from an EMBL/GenBank/DDBJ whole genome shotgun (WGS) entry which is preliminary data.</text>
</comment>
<accession>A0ABV0H9X9</accession>
<dbReference type="EMBL" id="JBDQQU010000018">
    <property type="protein sequence ID" value="MEO3956365.1"/>
    <property type="molecule type" value="Genomic_DNA"/>
</dbReference>
<evidence type="ECO:0000313" key="1">
    <source>
        <dbReference type="EMBL" id="MEO3956365.1"/>
    </source>
</evidence>
<keyword evidence="2" id="KW-1185">Reference proteome</keyword>
<sequence>MATLSKGRARLARRIWQGIMPTTFKMTRKMSGDSVRIHPSKNRKMDEFVHQEGKRIGTSAMNTILYKLARLLL</sequence>
<name>A0ABV0H9X9_9NEIS</name>